<organism evidence="9 10">
    <name type="scientific">Rubripirellula reticaptiva</name>
    <dbReference type="NCBI Taxonomy" id="2528013"/>
    <lineage>
        <taxon>Bacteria</taxon>
        <taxon>Pseudomonadati</taxon>
        <taxon>Planctomycetota</taxon>
        <taxon>Planctomycetia</taxon>
        <taxon>Pirellulales</taxon>
        <taxon>Pirellulaceae</taxon>
        <taxon>Rubripirellula</taxon>
    </lineage>
</organism>
<evidence type="ECO:0000256" key="2">
    <source>
        <dbReference type="ARBA" id="ARBA00012438"/>
    </source>
</evidence>
<dbReference type="InterPro" id="IPR050736">
    <property type="entry name" value="Sensor_HK_Regulatory"/>
</dbReference>
<dbReference type="SUPFAM" id="SSF47384">
    <property type="entry name" value="Homodimeric domain of signal transducing histidine kinase"/>
    <property type="match status" value="1"/>
</dbReference>
<protein>
    <recommendedName>
        <fullName evidence="2">histidine kinase</fullName>
        <ecNumber evidence="2">2.7.13.3</ecNumber>
    </recommendedName>
</protein>
<dbReference type="Gene3D" id="3.30.565.10">
    <property type="entry name" value="Histidine kinase-like ATPase, C-terminal domain"/>
    <property type="match status" value="1"/>
</dbReference>
<dbReference type="InterPro" id="IPR003594">
    <property type="entry name" value="HATPase_dom"/>
</dbReference>
<dbReference type="CDD" id="cd00082">
    <property type="entry name" value="HisKA"/>
    <property type="match status" value="1"/>
</dbReference>
<name>A0A5C6EQJ8_9BACT</name>
<dbReference type="PRINTS" id="PR00344">
    <property type="entry name" value="BCTRLSENSOR"/>
</dbReference>
<evidence type="ECO:0000313" key="10">
    <source>
        <dbReference type="Proteomes" id="UP000317977"/>
    </source>
</evidence>
<dbReference type="Proteomes" id="UP000317977">
    <property type="component" value="Unassembled WGS sequence"/>
</dbReference>
<evidence type="ECO:0000256" key="3">
    <source>
        <dbReference type="ARBA" id="ARBA00022553"/>
    </source>
</evidence>
<dbReference type="SMART" id="SM00388">
    <property type="entry name" value="HisKA"/>
    <property type="match status" value="1"/>
</dbReference>
<dbReference type="PANTHER" id="PTHR43711">
    <property type="entry name" value="TWO-COMPONENT HISTIDINE KINASE"/>
    <property type="match status" value="1"/>
</dbReference>
<comment type="caution">
    <text evidence="9">The sequence shown here is derived from an EMBL/GenBank/DDBJ whole genome shotgun (WGS) entry which is preliminary data.</text>
</comment>
<sequence length="643" mass="71143">MPKSERLAWPILLLLMTVLVPSAGVVWMMREAVRNERLASNQRLREAYQIQLEAAGQAVRERWSSHASASQALSQNNDARSPARLFADLVSRGGLDSVLITDGQGDILYPDPPRSLRRRTESIDPLWLQAEKLEFTDRLFAEAAQAYTELAARSDDAVVSARARQAQVRCLIAANDNAAAIEVLQSQRTYSALYDADGRSLAAAAELRLLEIMPPQTAAWVEVRESLHQRLGNYDDVTMTSAQRRFLMNQLPQFTDQPIDWPMQDAEVLAAQAAATKGITQADASLQPTSLPGLWARASSDDRLIELYRTATLRKTLLQLTDGSLLPSGVAFAVTAPTETSDHLMDTSLGDDMGRWRLGLAMTGGDPFDDVSKQRRAVHLWIGLLVIAVTCVLAWLLATSLRQRLRLAQLKNDLVATVSHELKTPLASTRLLVDTLLSADENDDSQANAKQTREYLQLISHENARLTRLIDNFLTFSRMDQDKAILDFRTVDVGDLVNQAVTVFRERSGIDDDSLQVDEVPELSVSGDLDSLVTAVVNLLENAWKYSEDPRKITVTTDADQQHVRLAVRDNGIGMSAREIDRAFDRFYQVDQRVSRTRGGCGLGLGIVKAIAQSHGGSVRVESELGVGSRFTVCLPKLMTRTE</sequence>
<dbReference type="InterPro" id="IPR004358">
    <property type="entry name" value="Sig_transdc_His_kin-like_C"/>
</dbReference>
<keyword evidence="10" id="KW-1185">Reference proteome</keyword>
<dbReference type="InterPro" id="IPR005467">
    <property type="entry name" value="His_kinase_dom"/>
</dbReference>
<dbReference type="Pfam" id="PF02518">
    <property type="entry name" value="HATPase_c"/>
    <property type="match status" value="1"/>
</dbReference>
<dbReference type="Gene3D" id="1.10.287.130">
    <property type="match status" value="1"/>
</dbReference>
<dbReference type="GO" id="GO:0000155">
    <property type="term" value="F:phosphorelay sensor kinase activity"/>
    <property type="evidence" value="ECO:0007669"/>
    <property type="project" value="InterPro"/>
</dbReference>
<dbReference type="InterPro" id="IPR036890">
    <property type="entry name" value="HATPase_C_sf"/>
</dbReference>
<evidence type="ECO:0000256" key="1">
    <source>
        <dbReference type="ARBA" id="ARBA00000085"/>
    </source>
</evidence>
<keyword evidence="3" id="KW-0597">Phosphoprotein</keyword>
<keyword evidence="4 9" id="KW-0808">Transferase</keyword>
<evidence type="ECO:0000256" key="5">
    <source>
        <dbReference type="ARBA" id="ARBA00022777"/>
    </source>
</evidence>
<keyword evidence="7" id="KW-0812">Transmembrane</keyword>
<accession>A0A5C6EQJ8</accession>
<reference evidence="9 10" key="1">
    <citation type="submission" date="2019-02" db="EMBL/GenBank/DDBJ databases">
        <title>Deep-cultivation of Planctomycetes and their phenomic and genomic characterization uncovers novel biology.</title>
        <authorList>
            <person name="Wiegand S."/>
            <person name="Jogler M."/>
            <person name="Boedeker C."/>
            <person name="Pinto D."/>
            <person name="Vollmers J."/>
            <person name="Rivas-Marin E."/>
            <person name="Kohn T."/>
            <person name="Peeters S.H."/>
            <person name="Heuer A."/>
            <person name="Rast P."/>
            <person name="Oberbeckmann S."/>
            <person name="Bunk B."/>
            <person name="Jeske O."/>
            <person name="Meyerdierks A."/>
            <person name="Storesund J.E."/>
            <person name="Kallscheuer N."/>
            <person name="Luecker S."/>
            <person name="Lage O.M."/>
            <person name="Pohl T."/>
            <person name="Merkel B.J."/>
            <person name="Hornburger P."/>
            <person name="Mueller R.-W."/>
            <person name="Bruemmer F."/>
            <person name="Labrenz M."/>
            <person name="Spormann A.M."/>
            <person name="Op Den Camp H."/>
            <person name="Overmann J."/>
            <person name="Amann R."/>
            <person name="Jetten M.S.M."/>
            <person name="Mascher T."/>
            <person name="Medema M.H."/>
            <person name="Devos D.P."/>
            <person name="Kaster A.-K."/>
            <person name="Ovreas L."/>
            <person name="Rohde M."/>
            <person name="Galperin M.Y."/>
            <person name="Jogler C."/>
        </authorList>
    </citation>
    <scope>NUCLEOTIDE SEQUENCE [LARGE SCALE GENOMIC DNA]</scope>
    <source>
        <strain evidence="9 10">Poly59</strain>
    </source>
</reference>
<feature type="transmembrane region" description="Helical" evidence="7">
    <location>
        <begin position="378"/>
        <end position="398"/>
    </location>
</feature>
<dbReference type="Pfam" id="PF00512">
    <property type="entry name" value="HisKA"/>
    <property type="match status" value="1"/>
</dbReference>
<keyword evidence="6" id="KW-0902">Two-component regulatory system</keyword>
<evidence type="ECO:0000259" key="8">
    <source>
        <dbReference type="PROSITE" id="PS50109"/>
    </source>
</evidence>
<evidence type="ECO:0000256" key="7">
    <source>
        <dbReference type="SAM" id="Phobius"/>
    </source>
</evidence>
<keyword evidence="7" id="KW-0472">Membrane</keyword>
<dbReference type="EMBL" id="SJPX01000004">
    <property type="protein sequence ID" value="TWU49841.1"/>
    <property type="molecule type" value="Genomic_DNA"/>
</dbReference>
<dbReference type="EC" id="2.7.13.3" evidence="2"/>
<evidence type="ECO:0000256" key="6">
    <source>
        <dbReference type="ARBA" id="ARBA00023012"/>
    </source>
</evidence>
<gene>
    <name evidence="9" type="primary">phoR</name>
    <name evidence="9" type="ORF">Poly59_44660</name>
</gene>
<proteinExistence type="predicted"/>
<feature type="domain" description="Histidine kinase" evidence="8">
    <location>
        <begin position="417"/>
        <end position="639"/>
    </location>
</feature>
<dbReference type="FunFam" id="3.30.565.10:FF:000006">
    <property type="entry name" value="Sensor histidine kinase WalK"/>
    <property type="match status" value="1"/>
</dbReference>
<dbReference type="InterPro" id="IPR036097">
    <property type="entry name" value="HisK_dim/P_sf"/>
</dbReference>
<dbReference type="PANTHER" id="PTHR43711:SF1">
    <property type="entry name" value="HISTIDINE KINASE 1"/>
    <property type="match status" value="1"/>
</dbReference>
<dbReference type="SUPFAM" id="SSF55874">
    <property type="entry name" value="ATPase domain of HSP90 chaperone/DNA topoisomerase II/histidine kinase"/>
    <property type="match status" value="1"/>
</dbReference>
<dbReference type="AlphaFoldDB" id="A0A5C6EQJ8"/>
<dbReference type="PROSITE" id="PS50109">
    <property type="entry name" value="HIS_KIN"/>
    <property type="match status" value="1"/>
</dbReference>
<comment type="catalytic activity">
    <reaction evidence="1">
        <text>ATP + protein L-histidine = ADP + protein N-phospho-L-histidine.</text>
        <dbReference type="EC" id="2.7.13.3"/>
    </reaction>
</comment>
<dbReference type="SMART" id="SM00387">
    <property type="entry name" value="HATPase_c"/>
    <property type="match status" value="1"/>
</dbReference>
<keyword evidence="5" id="KW-0418">Kinase</keyword>
<dbReference type="InterPro" id="IPR003661">
    <property type="entry name" value="HisK_dim/P_dom"/>
</dbReference>
<evidence type="ECO:0000313" key="9">
    <source>
        <dbReference type="EMBL" id="TWU49841.1"/>
    </source>
</evidence>
<dbReference type="RefSeq" id="WP_246151815.1">
    <property type="nucleotide sequence ID" value="NZ_SJPX01000004.1"/>
</dbReference>
<keyword evidence="7" id="KW-1133">Transmembrane helix</keyword>
<dbReference type="CDD" id="cd00075">
    <property type="entry name" value="HATPase"/>
    <property type="match status" value="1"/>
</dbReference>
<evidence type="ECO:0000256" key="4">
    <source>
        <dbReference type="ARBA" id="ARBA00022679"/>
    </source>
</evidence>
<feature type="transmembrane region" description="Helical" evidence="7">
    <location>
        <begin position="7"/>
        <end position="29"/>
    </location>
</feature>